<dbReference type="GO" id="GO:0016251">
    <property type="term" value="F:RNA polymerase II general transcription initiation factor activity"/>
    <property type="evidence" value="ECO:0007669"/>
    <property type="project" value="TreeGrafter"/>
</dbReference>
<evidence type="ECO:0000313" key="6">
    <source>
        <dbReference type="EMBL" id="KAJ9600848.1"/>
    </source>
</evidence>
<evidence type="ECO:0000256" key="5">
    <source>
        <dbReference type="ARBA" id="ARBA00025730"/>
    </source>
</evidence>
<keyword evidence="3" id="KW-0804">Transcription</keyword>
<dbReference type="PANTHER" id="PTHR21242">
    <property type="entry name" value="TRANSCRIPTION INITIATION FACTOR TFIID SUBUNIT 10"/>
    <property type="match status" value="1"/>
</dbReference>
<dbReference type="Proteomes" id="UP001233999">
    <property type="component" value="Unassembled WGS sequence"/>
</dbReference>
<evidence type="ECO:0008006" key="8">
    <source>
        <dbReference type="Google" id="ProtNLM"/>
    </source>
</evidence>
<dbReference type="GO" id="GO:0006367">
    <property type="term" value="P:transcription initiation at RNA polymerase II promoter"/>
    <property type="evidence" value="ECO:0007669"/>
    <property type="project" value="TreeGrafter"/>
</dbReference>
<dbReference type="PRINTS" id="PR01443">
    <property type="entry name" value="TFIID30KDSUB"/>
</dbReference>
<keyword evidence="7" id="KW-1185">Reference proteome</keyword>
<keyword evidence="2" id="KW-0805">Transcription regulation</keyword>
<dbReference type="CDD" id="cd07982">
    <property type="entry name" value="HFD_TAF10"/>
    <property type="match status" value="1"/>
</dbReference>
<evidence type="ECO:0000256" key="3">
    <source>
        <dbReference type="ARBA" id="ARBA00023163"/>
    </source>
</evidence>
<gene>
    <name evidence="6" type="ORF">L9F63_000960</name>
</gene>
<dbReference type="Pfam" id="PF03540">
    <property type="entry name" value="TAF10"/>
    <property type="match status" value="1"/>
</dbReference>
<reference evidence="6" key="1">
    <citation type="journal article" date="2023" name="IScience">
        <title>Live-bearing cockroach genome reveals convergent evolutionary mechanisms linked to viviparity in insects and beyond.</title>
        <authorList>
            <person name="Fouks B."/>
            <person name="Harrison M.C."/>
            <person name="Mikhailova A.A."/>
            <person name="Marchal E."/>
            <person name="English S."/>
            <person name="Carruthers M."/>
            <person name="Jennings E.C."/>
            <person name="Chiamaka E.L."/>
            <person name="Frigard R.A."/>
            <person name="Pippel M."/>
            <person name="Attardo G.M."/>
            <person name="Benoit J.B."/>
            <person name="Bornberg-Bauer E."/>
            <person name="Tobe S.S."/>
        </authorList>
    </citation>
    <scope>NUCLEOTIDE SEQUENCE</scope>
    <source>
        <strain evidence="6">Stay&amp;Tobe</strain>
    </source>
</reference>
<comment type="caution">
    <text evidence="6">The sequence shown here is derived from an EMBL/GenBank/DDBJ whole genome shotgun (WGS) entry which is preliminary data.</text>
</comment>
<dbReference type="GO" id="GO:0000124">
    <property type="term" value="C:SAGA complex"/>
    <property type="evidence" value="ECO:0007669"/>
    <property type="project" value="TreeGrafter"/>
</dbReference>
<evidence type="ECO:0000256" key="1">
    <source>
        <dbReference type="ARBA" id="ARBA00004123"/>
    </source>
</evidence>
<evidence type="ECO:0000256" key="2">
    <source>
        <dbReference type="ARBA" id="ARBA00023015"/>
    </source>
</evidence>
<dbReference type="InterPro" id="IPR003923">
    <property type="entry name" value="TAF10"/>
</dbReference>
<name>A0AAD8ANE2_DIPPU</name>
<dbReference type="PANTHER" id="PTHR21242:SF0">
    <property type="entry name" value="TRANSCRIPTION INITIATION FACTOR TFIID SUBUNIT 10"/>
    <property type="match status" value="1"/>
</dbReference>
<dbReference type="GO" id="GO:0005669">
    <property type="term" value="C:transcription factor TFIID complex"/>
    <property type="evidence" value="ECO:0007669"/>
    <property type="project" value="TreeGrafter"/>
</dbReference>
<protein>
    <recommendedName>
        <fullName evidence="8">Transcription initiation factor TFIID subunit 10</fullName>
    </recommendedName>
</protein>
<evidence type="ECO:0000256" key="4">
    <source>
        <dbReference type="ARBA" id="ARBA00023242"/>
    </source>
</evidence>
<evidence type="ECO:0000313" key="7">
    <source>
        <dbReference type="Proteomes" id="UP001233999"/>
    </source>
</evidence>
<comment type="subcellular location">
    <subcellularLocation>
        <location evidence="1">Nucleus</location>
    </subcellularLocation>
</comment>
<comment type="similarity">
    <text evidence="5">Belongs to the TAF10 family.</text>
</comment>
<proteinExistence type="inferred from homology"/>
<keyword evidence="4" id="KW-0539">Nucleus</keyword>
<accession>A0AAD8ANE2</accession>
<organism evidence="6 7">
    <name type="scientific">Diploptera punctata</name>
    <name type="common">Pacific beetle cockroach</name>
    <dbReference type="NCBI Taxonomy" id="6984"/>
    <lineage>
        <taxon>Eukaryota</taxon>
        <taxon>Metazoa</taxon>
        <taxon>Ecdysozoa</taxon>
        <taxon>Arthropoda</taxon>
        <taxon>Hexapoda</taxon>
        <taxon>Insecta</taxon>
        <taxon>Pterygota</taxon>
        <taxon>Neoptera</taxon>
        <taxon>Polyneoptera</taxon>
        <taxon>Dictyoptera</taxon>
        <taxon>Blattodea</taxon>
        <taxon>Blaberoidea</taxon>
        <taxon>Blaberidae</taxon>
        <taxon>Diplopterinae</taxon>
        <taxon>Diploptera</taxon>
    </lineage>
</organism>
<dbReference type="GO" id="GO:1990841">
    <property type="term" value="F:promoter-specific chromatin binding"/>
    <property type="evidence" value="ECO:0007669"/>
    <property type="project" value="TreeGrafter"/>
</dbReference>
<reference evidence="6" key="2">
    <citation type="submission" date="2023-05" db="EMBL/GenBank/DDBJ databases">
        <authorList>
            <person name="Fouks B."/>
        </authorList>
    </citation>
    <scope>NUCLEOTIDE SEQUENCE</scope>
    <source>
        <strain evidence="6">Stay&amp;Tobe</strain>
        <tissue evidence="6">Testes</tissue>
    </source>
</reference>
<sequence>MRPVVFSIYHNRFEKMNSGSMNSGDGEMGMGASGEGKTAGQPLSDFLLHLEDYSPTIPDAVTAFYLQTAGFETTDPRIIRLVSLAAQKFVSDVANDALQHCKTRGASQTSKTSKGKDRRYTLTMEDLTPALADYGITVKKPHYFV</sequence>
<dbReference type="EMBL" id="JASPKZ010000043">
    <property type="protein sequence ID" value="KAJ9600848.1"/>
    <property type="molecule type" value="Genomic_DNA"/>
</dbReference>
<dbReference type="AlphaFoldDB" id="A0AAD8ANE2"/>